<dbReference type="PRINTS" id="PR00069">
    <property type="entry name" value="ALDKETRDTASE"/>
</dbReference>
<dbReference type="PANTHER" id="PTHR43625">
    <property type="entry name" value="AFLATOXIN B1 ALDEHYDE REDUCTASE"/>
    <property type="match status" value="1"/>
</dbReference>
<proteinExistence type="predicted"/>
<dbReference type="STRING" id="1656094.BFC18_20480"/>
<evidence type="ECO:0000259" key="2">
    <source>
        <dbReference type="Pfam" id="PF00248"/>
    </source>
</evidence>
<comment type="caution">
    <text evidence="3">The sequence shown here is derived from an EMBL/GenBank/DDBJ whole genome shotgun (WGS) entry which is preliminary data.</text>
</comment>
<keyword evidence="1" id="KW-0560">Oxidoreductase</keyword>
<keyword evidence="4" id="KW-1185">Reference proteome</keyword>
<protein>
    <submittedName>
        <fullName evidence="3">Aldo/keto reductase</fullName>
    </submittedName>
</protein>
<evidence type="ECO:0000313" key="3">
    <source>
        <dbReference type="EMBL" id="OFC69111.1"/>
    </source>
</evidence>
<dbReference type="Gene3D" id="3.20.20.100">
    <property type="entry name" value="NADP-dependent oxidoreductase domain"/>
    <property type="match status" value="1"/>
</dbReference>
<name>A0A1E7Z6R2_9ALTE</name>
<dbReference type="AlphaFoldDB" id="A0A1E7Z6R2"/>
<dbReference type="InterPro" id="IPR036812">
    <property type="entry name" value="NAD(P)_OxRdtase_dom_sf"/>
</dbReference>
<dbReference type="PANTHER" id="PTHR43625:SF40">
    <property type="entry name" value="ALDO-KETO REDUCTASE YAKC [NADP(+)]"/>
    <property type="match status" value="1"/>
</dbReference>
<organism evidence="3 4">
    <name type="scientific">Alteromonas confluentis</name>
    <dbReference type="NCBI Taxonomy" id="1656094"/>
    <lineage>
        <taxon>Bacteria</taxon>
        <taxon>Pseudomonadati</taxon>
        <taxon>Pseudomonadota</taxon>
        <taxon>Gammaproteobacteria</taxon>
        <taxon>Alteromonadales</taxon>
        <taxon>Alteromonadaceae</taxon>
        <taxon>Alteromonas/Salinimonas group</taxon>
        <taxon>Alteromonas</taxon>
    </lineage>
</organism>
<reference evidence="3 4" key="1">
    <citation type="submission" date="2016-08" db="EMBL/GenBank/DDBJ databases">
        <authorList>
            <person name="Seilhamer J.J."/>
        </authorList>
    </citation>
    <scope>NUCLEOTIDE SEQUENCE [LARGE SCALE GENOMIC DNA]</scope>
    <source>
        <strain evidence="3 4">KCTC 42603</strain>
    </source>
</reference>
<dbReference type="Proteomes" id="UP000175691">
    <property type="component" value="Unassembled WGS sequence"/>
</dbReference>
<dbReference type="GO" id="GO:0016491">
    <property type="term" value="F:oxidoreductase activity"/>
    <property type="evidence" value="ECO:0007669"/>
    <property type="project" value="UniProtKB-KW"/>
</dbReference>
<dbReference type="RefSeq" id="WP_070127297.1">
    <property type="nucleotide sequence ID" value="NZ_MDHN01000041.1"/>
</dbReference>
<dbReference type="OrthoDB" id="9772407at2"/>
<evidence type="ECO:0000313" key="4">
    <source>
        <dbReference type="Proteomes" id="UP000175691"/>
    </source>
</evidence>
<sequence>MKQRVLAGKSVSEIGLGCMNLNHAYGDSVSQQQASSLLASAFEQGITHFDTAALYGFGENEKLVGEAIKGFRNEIFLASKCGMTGVNGKRVIDGRPETLVKTLDTALQSLQVEQIDLYYLHRIDKDVPLEESVGVLGDMVKAGKIAAVGLSEVSAESLRRAHKEYPIAALQTEYSLWTRNAEIAVLEACKDLGIDFVAFSPLARGYLAGGIDDPAALAEGDIRKGMPRFQGENWIANKSLYAEFADLAKNNGVTPAQLAIAWVLAQGEHIHALPGTKSETHLTEDIGASDADIAESVLAHADDIINRQSVQGARYGAGAQADIDTEDF</sequence>
<feature type="domain" description="NADP-dependent oxidoreductase" evidence="2">
    <location>
        <begin position="13"/>
        <end position="304"/>
    </location>
</feature>
<dbReference type="EMBL" id="MDHN01000041">
    <property type="protein sequence ID" value="OFC69111.1"/>
    <property type="molecule type" value="Genomic_DNA"/>
</dbReference>
<gene>
    <name evidence="3" type="ORF">BFC18_20480</name>
</gene>
<accession>A0A1E7Z6R2</accession>
<evidence type="ECO:0000256" key="1">
    <source>
        <dbReference type="ARBA" id="ARBA00023002"/>
    </source>
</evidence>
<dbReference type="InterPro" id="IPR023210">
    <property type="entry name" value="NADP_OxRdtase_dom"/>
</dbReference>
<dbReference type="InterPro" id="IPR020471">
    <property type="entry name" value="AKR"/>
</dbReference>
<dbReference type="InterPro" id="IPR050791">
    <property type="entry name" value="Aldo-Keto_reductase"/>
</dbReference>
<dbReference type="Pfam" id="PF00248">
    <property type="entry name" value="Aldo_ket_red"/>
    <property type="match status" value="1"/>
</dbReference>
<dbReference type="GO" id="GO:0005737">
    <property type="term" value="C:cytoplasm"/>
    <property type="evidence" value="ECO:0007669"/>
    <property type="project" value="TreeGrafter"/>
</dbReference>
<dbReference type="SUPFAM" id="SSF51430">
    <property type="entry name" value="NAD(P)-linked oxidoreductase"/>
    <property type="match status" value="1"/>
</dbReference>